<keyword evidence="6" id="KW-0121">Carboxypeptidase</keyword>
<dbReference type="PANTHER" id="PTHR11705">
    <property type="entry name" value="PROTEASE FAMILY M14 CARBOXYPEPTIDASE A,B"/>
    <property type="match status" value="1"/>
</dbReference>
<feature type="domain" description="Peptidase M14" evidence="5">
    <location>
        <begin position="261"/>
        <end position="608"/>
    </location>
</feature>
<dbReference type="PANTHER" id="PTHR11705:SF119">
    <property type="entry name" value="OS02G0119300 PROTEIN"/>
    <property type="match status" value="1"/>
</dbReference>
<feature type="compositionally biased region" description="Acidic residues" evidence="4">
    <location>
        <begin position="96"/>
        <end position="114"/>
    </location>
</feature>
<feature type="region of interest" description="Disordered" evidence="4">
    <location>
        <begin position="22"/>
        <end position="233"/>
    </location>
</feature>
<dbReference type="PROSITE" id="PS52035">
    <property type="entry name" value="PEPTIDASE_M14"/>
    <property type="match status" value="1"/>
</dbReference>
<evidence type="ECO:0000256" key="4">
    <source>
        <dbReference type="SAM" id="MobiDB-lite"/>
    </source>
</evidence>
<reference evidence="6 7" key="1">
    <citation type="journal article" date="2020" name="bioRxiv">
        <title>Metabolic contributions of an alphaproteobacterial endosymbiont in the apicomplexan Cardiosporidium cionae.</title>
        <authorList>
            <person name="Hunter E.S."/>
            <person name="Paight C.J."/>
            <person name="Lane C.E."/>
        </authorList>
    </citation>
    <scope>NUCLEOTIDE SEQUENCE [LARGE SCALE GENOMIC DNA]</scope>
    <source>
        <strain evidence="6">ESH_2018</strain>
    </source>
</reference>
<dbReference type="InterPro" id="IPR000834">
    <property type="entry name" value="Peptidase_M14"/>
</dbReference>
<evidence type="ECO:0000256" key="1">
    <source>
        <dbReference type="ARBA" id="ARBA00001947"/>
    </source>
</evidence>
<feature type="compositionally biased region" description="Polar residues" evidence="4">
    <location>
        <begin position="116"/>
        <end position="140"/>
    </location>
</feature>
<evidence type="ECO:0000313" key="7">
    <source>
        <dbReference type="Proteomes" id="UP000823046"/>
    </source>
</evidence>
<dbReference type="SMART" id="SM00631">
    <property type="entry name" value="Zn_pept"/>
    <property type="match status" value="1"/>
</dbReference>
<feature type="compositionally biased region" description="Acidic residues" evidence="4">
    <location>
        <begin position="161"/>
        <end position="183"/>
    </location>
</feature>
<keyword evidence="6" id="KW-0645">Protease</keyword>
<dbReference type="EMBL" id="JADAQX010001365">
    <property type="protein sequence ID" value="KAF8817840.1"/>
    <property type="molecule type" value="Genomic_DNA"/>
</dbReference>
<name>A0ABQ7J4C1_9APIC</name>
<comment type="similarity">
    <text evidence="2 3">Belongs to the peptidase M14 family.</text>
</comment>
<evidence type="ECO:0000313" key="6">
    <source>
        <dbReference type="EMBL" id="KAF8817840.1"/>
    </source>
</evidence>
<keyword evidence="6" id="KW-0378">Hydrolase</keyword>
<comment type="caution">
    <text evidence="6">The sequence shown here is derived from an EMBL/GenBank/DDBJ whole genome shotgun (WGS) entry which is preliminary data.</text>
</comment>
<sequence length="724" mass="79271">MMLPSDISSPPLRFLLEDVSGEDGRKDIFGGNGSEDIFNSAAFMPSASHGTASDETPSDGDASDGDASDETAPNETTSDGDASDETAPNETTSDGDASDETTSDETPSDGDASDETAPNETTSDGDASDETAPNETTSDGDASDETTSDETAPNETTSDGDASDETTSDETPSDEIASDETTSDETAPNETTSDGDASDETTSDGDASDETPSEEDTLKADEVGSIQLGTDRKGSSIHVFPSEKLADDPFNFLSSGSLLNDGLSYSETNSFLDFLISSYPALFKRHAIGESYLNETMYVYQLGGVLKTLYLESKKNLSSNMVQKDGENLPFLNFQDKNSESTPSPWDMEAFPEILFTSLHHARESASLTTLLYFCLKILRKYNDNVPQAVYLLERREFWFVPFVNPDGYKAISELKNYAIRKNRRPTCADPLADEKDIGVDLNRNYDFMFSSIEGNVCNEEYAGTAAFSESETLTIKKLVENYKNKTMDFISTGPFKTSLNFHSYGREWIHPWNCCANKTLTSVVTDIINELKTEMNIKMGTSTSLLSYATTGEATDWYLGTQNIFSLSPEVGPDLGTPDESFWPPPSVRRQIHLENFPRILSVSMKSGLQLHLQIWKYSTDSSLPNPFSELPPLPPFVESFIKRKSSTDTSVAFALKVTSRGMAGSYGKELPFIMSDKTNSSITILNDKSLKVSTDQFYSSPLEKESSISNATANIEWTFFND</sequence>
<dbReference type="GO" id="GO:0004180">
    <property type="term" value="F:carboxypeptidase activity"/>
    <property type="evidence" value="ECO:0007669"/>
    <property type="project" value="UniProtKB-KW"/>
</dbReference>
<evidence type="ECO:0000259" key="5">
    <source>
        <dbReference type="PROSITE" id="PS52035"/>
    </source>
</evidence>
<dbReference type="PRINTS" id="PR00765">
    <property type="entry name" value="CRBOXYPTASEA"/>
</dbReference>
<comment type="cofactor">
    <cofactor evidence="1">
        <name>Zn(2+)</name>
        <dbReference type="ChEBI" id="CHEBI:29105"/>
    </cofactor>
</comment>
<dbReference type="Proteomes" id="UP000823046">
    <property type="component" value="Unassembled WGS sequence"/>
</dbReference>
<feature type="compositionally biased region" description="Acidic residues" evidence="4">
    <location>
        <begin position="196"/>
        <end position="215"/>
    </location>
</feature>
<dbReference type="SUPFAM" id="SSF53187">
    <property type="entry name" value="Zn-dependent exopeptidases"/>
    <property type="match status" value="1"/>
</dbReference>
<dbReference type="Gene3D" id="3.40.630.10">
    <property type="entry name" value="Zn peptidases"/>
    <property type="match status" value="1"/>
</dbReference>
<feature type="compositionally biased region" description="Polar residues" evidence="4">
    <location>
        <begin position="149"/>
        <end position="160"/>
    </location>
</feature>
<gene>
    <name evidence="6" type="ORF">IE077_003748</name>
</gene>
<protein>
    <submittedName>
        <fullName evidence="6">Zinc carboxypeptidase superfamily protein</fullName>
    </submittedName>
</protein>
<feature type="compositionally biased region" description="Acidic residues" evidence="4">
    <location>
        <begin position="56"/>
        <end position="69"/>
    </location>
</feature>
<feature type="compositionally biased region" description="Polar residues" evidence="4">
    <location>
        <begin position="71"/>
        <end position="95"/>
    </location>
</feature>
<feature type="active site" description="Proton donor/acceptor" evidence="3">
    <location>
        <position position="571"/>
    </location>
</feature>
<evidence type="ECO:0000256" key="2">
    <source>
        <dbReference type="ARBA" id="ARBA00005988"/>
    </source>
</evidence>
<accession>A0ABQ7J4C1</accession>
<evidence type="ECO:0000256" key="3">
    <source>
        <dbReference type="PROSITE-ProRule" id="PRU01379"/>
    </source>
</evidence>
<keyword evidence="7" id="KW-1185">Reference proteome</keyword>
<dbReference type="Pfam" id="PF00246">
    <property type="entry name" value="Peptidase_M14"/>
    <property type="match status" value="1"/>
</dbReference>
<organism evidence="6 7">
    <name type="scientific">Cardiosporidium cionae</name>
    <dbReference type="NCBI Taxonomy" id="476202"/>
    <lineage>
        <taxon>Eukaryota</taxon>
        <taxon>Sar</taxon>
        <taxon>Alveolata</taxon>
        <taxon>Apicomplexa</taxon>
        <taxon>Aconoidasida</taxon>
        <taxon>Nephromycida</taxon>
        <taxon>Cardiosporidium</taxon>
    </lineage>
</organism>
<feature type="compositionally biased region" description="Polar residues" evidence="4">
    <location>
        <begin position="184"/>
        <end position="195"/>
    </location>
</feature>
<proteinExistence type="inferred from homology"/>
<feature type="non-terminal residue" evidence="6">
    <location>
        <position position="724"/>
    </location>
</feature>